<dbReference type="Pfam" id="PF12804">
    <property type="entry name" value="NTP_transf_3"/>
    <property type="match status" value="1"/>
</dbReference>
<keyword evidence="4 8" id="KW-0547">Nucleotide-binding</keyword>
<accession>A0A6P1DQI7</accession>
<reference evidence="11" key="1">
    <citation type="journal article" date="2020" name="Microbiol. Resour. Announc.">
        <title>Draft Genome Sequences of Thiorhodococcus mannitoliphagus and Thiorhodococcus minor, Purple Sulfur Photosynthetic Bacteria in the Gammaproteobacterial Family Chromatiaceae.</title>
        <authorList>
            <person name="Aviles F.A."/>
            <person name="Meyer T.E."/>
            <person name="Kyndt J.A."/>
        </authorList>
    </citation>
    <scope>NUCLEOTIDE SEQUENCE [LARGE SCALE GENOMIC DNA]</scope>
    <source>
        <strain evidence="11">DSM 18266</strain>
    </source>
</reference>
<gene>
    <name evidence="8 10" type="primary">mobA</name>
    <name evidence="10" type="ORF">G3480_05645</name>
</gene>
<evidence type="ECO:0000256" key="1">
    <source>
        <dbReference type="ARBA" id="ARBA00022490"/>
    </source>
</evidence>
<evidence type="ECO:0000256" key="6">
    <source>
        <dbReference type="ARBA" id="ARBA00023134"/>
    </source>
</evidence>
<dbReference type="AlphaFoldDB" id="A0A6P1DQI7"/>
<dbReference type="NCBIfam" id="TIGR02665">
    <property type="entry name" value="molyb_mobA"/>
    <property type="match status" value="1"/>
</dbReference>
<dbReference type="EC" id="2.7.7.77" evidence="8"/>
<comment type="subunit">
    <text evidence="8">Monomer.</text>
</comment>
<dbReference type="RefSeq" id="WP_164652700.1">
    <property type="nucleotide sequence ID" value="NZ_JAAIJR010000016.1"/>
</dbReference>
<keyword evidence="7 8" id="KW-0501">Molybdenum cofactor biosynthesis</keyword>
<dbReference type="GO" id="GO:0005525">
    <property type="term" value="F:GTP binding"/>
    <property type="evidence" value="ECO:0007669"/>
    <property type="project" value="UniProtKB-UniRule"/>
</dbReference>
<dbReference type="Gene3D" id="3.90.550.10">
    <property type="entry name" value="Spore Coat Polysaccharide Biosynthesis Protein SpsA, Chain A"/>
    <property type="match status" value="1"/>
</dbReference>
<sequence length="212" mass="22938">MTAIPAHDITGVILAGGAGRRMDGRDKGLLPFGGRALVEWVIDALAPQVGALMISANRNLDAYGRYGIPVIRDTEPGFQGPLAGILSAMQRAQTPWILTLPCDVPFAPRNLAHRLGSEIIRQRADLAVATDGARRHNLHALLPRALAPDLVGFLARGERKVELWQRGHRIAQADFSDCPDGFLNLNTLAEAQGAEARIGNQPPLRPDITRRS</sequence>
<keyword evidence="2 8" id="KW-0808">Transferase</keyword>
<comment type="domain">
    <text evidence="8">The N-terminal domain determines nucleotide recognition and specific binding, while the C-terminal domain determines the specific binding to the target protein.</text>
</comment>
<keyword evidence="1 8" id="KW-0963">Cytoplasm</keyword>
<dbReference type="SUPFAM" id="SSF53448">
    <property type="entry name" value="Nucleotide-diphospho-sugar transferases"/>
    <property type="match status" value="1"/>
</dbReference>
<dbReference type="GO" id="GO:0061603">
    <property type="term" value="F:molybdenum cofactor guanylyltransferase activity"/>
    <property type="evidence" value="ECO:0007669"/>
    <property type="project" value="UniProtKB-EC"/>
</dbReference>
<keyword evidence="10" id="KW-0548">Nucleotidyltransferase</keyword>
<dbReference type="GO" id="GO:1902758">
    <property type="term" value="P:bis(molybdopterin guanine dinucleotide)molybdenum biosynthetic process"/>
    <property type="evidence" value="ECO:0007669"/>
    <property type="project" value="TreeGrafter"/>
</dbReference>
<comment type="cofactor">
    <cofactor evidence="8">
        <name>Mg(2+)</name>
        <dbReference type="ChEBI" id="CHEBI:18420"/>
    </cofactor>
</comment>
<proteinExistence type="inferred from homology"/>
<keyword evidence="11" id="KW-1185">Reference proteome</keyword>
<dbReference type="EMBL" id="JAAIJR010000016">
    <property type="protein sequence ID" value="NEX19800.1"/>
    <property type="molecule type" value="Genomic_DNA"/>
</dbReference>
<evidence type="ECO:0000256" key="8">
    <source>
        <dbReference type="HAMAP-Rule" id="MF_00316"/>
    </source>
</evidence>
<evidence type="ECO:0000256" key="4">
    <source>
        <dbReference type="ARBA" id="ARBA00022741"/>
    </source>
</evidence>
<dbReference type="InterPro" id="IPR029044">
    <property type="entry name" value="Nucleotide-diphossugar_trans"/>
</dbReference>
<reference evidence="10 11" key="2">
    <citation type="submission" date="2020-02" db="EMBL/GenBank/DDBJ databases">
        <title>Genome sequences of Thiorhodococcus mannitoliphagus and Thiorhodococcus minor, purple sulfur photosynthetic bacteria in the gammaproteobacterial family, Chromatiaceae.</title>
        <authorList>
            <person name="Aviles F.A."/>
            <person name="Meyer T.E."/>
            <person name="Kyndt J.A."/>
        </authorList>
    </citation>
    <scope>NUCLEOTIDE SEQUENCE [LARGE SCALE GENOMIC DNA]</scope>
    <source>
        <strain evidence="10 11">DSM 18266</strain>
    </source>
</reference>
<dbReference type="CDD" id="cd02503">
    <property type="entry name" value="MobA"/>
    <property type="match status" value="1"/>
</dbReference>
<feature type="binding site" evidence="8">
    <location>
        <position position="103"/>
    </location>
    <ligand>
        <name>GTP</name>
        <dbReference type="ChEBI" id="CHEBI:37565"/>
    </ligand>
</feature>
<evidence type="ECO:0000313" key="10">
    <source>
        <dbReference type="EMBL" id="NEX19800.1"/>
    </source>
</evidence>
<evidence type="ECO:0000256" key="3">
    <source>
        <dbReference type="ARBA" id="ARBA00022723"/>
    </source>
</evidence>
<evidence type="ECO:0000256" key="2">
    <source>
        <dbReference type="ARBA" id="ARBA00022679"/>
    </source>
</evidence>
<name>A0A6P1DQI7_9GAMM</name>
<dbReference type="GO" id="GO:0046872">
    <property type="term" value="F:metal ion binding"/>
    <property type="evidence" value="ECO:0007669"/>
    <property type="project" value="UniProtKB-KW"/>
</dbReference>
<feature type="binding site" evidence="8">
    <location>
        <position position="73"/>
    </location>
    <ligand>
        <name>GTP</name>
        <dbReference type="ChEBI" id="CHEBI:37565"/>
    </ligand>
</feature>
<evidence type="ECO:0000256" key="5">
    <source>
        <dbReference type="ARBA" id="ARBA00022842"/>
    </source>
</evidence>
<protein>
    <recommendedName>
        <fullName evidence="8">Molybdenum cofactor guanylyltransferase</fullName>
        <shortName evidence="8">MoCo guanylyltransferase</shortName>
        <ecNumber evidence="8">2.7.7.77</ecNumber>
    </recommendedName>
    <alternativeName>
        <fullName evidence="8">GTP:molybdopterin guanylyltransferase</fullName>
    </alternativeName>
    <alternativeName>
        <fullName evidence="8">Mo-MPT guanylyltransferase</fullName>
    </alternativeName>
    <alternativeName>
        <fullName evidence="8">Molybdopterin guanylyltransferase</fullName>
    </alternativeName>
    <alternativeName>
        <fullName evidence="8">Molybdopterin-guanine dinucleotide synthase</fullName>
        <shortName evidence="8">MGD synthase</shortName>
    </alternativeName>
</protein>
<keyword evidence="5 8" id="KW-0460">Magnesium</keyword>
<feature type="domain" description="MobA-like NTP transferase" evidence="9">
    <location>
        <begin position="11"/>
        <end position="161"/>
    </location>
</feature>
<dbReference type="Proteomes" id="UP000471640">
    <property type="component" value="Unassembled WGS sequence"/>
</dbReference>
<evidence type="ECO:0000313" key="11">
    <source>
        <dbReference type="Proteomes" id="UP000471640"/>
    </source>
</evidence>
<dbReference type="PANTHER" id="PTHR19136:SF81">
    <property type="entry name" value="MOLYBDENUM COFACTOR GUANYLYLTRANSFERASE"/>
    <property type="match status" value="1"/>
</dbReference>
<comment type="caution">
    <text evidence="10">The sequence shown here is derived from an EMBL/GenBank/DDBJ whole genome shotgun (WGS) entry which is preliminary data.</text>
</comment>
<evidence type="ECO:0000256" key="7">
    <source>
        <dbReference type="ARBA" id="ARBA00023150"/>
    </source>
</evidence>
<comment type="function">
    <text evidence="8">Transfers a GMP moiety from GTP to Mo-molybdopterin (Mo-MPT) cofactor (Moco or molybdenum cofactor) to form Mo-molybdopterin guanine dinucleotide (Mo-MGD) cofactor.</text>
</comment>
<feature type="binding site" evidence="8">
    <location>
        <begin position="14"/>
        <end position="16"/>
    </location>
    <ligand>
        <name>GTP</name>
        <dbReference type="ChEBI" id="CHEBI:37565"/>
    </ligand>
</feature>
<comment type="catalytic activity">
    <reaction evidence="8">
        <text>Mo-molybdopterin + GTP + H(+) = Mo-molybdopterin guanine dinucleotide + diphosphate</text>
        <dbReference type="Rhea" id="RHEA:34243"/>
        <dbReference type="ChEBI" id="CHEBI:15378"/>
        <dbReference type="ChEBI" id="CHEBI:33019"/>
        <dbReference type="ChEBI" id="CHEBI:37565"/>
        <dbReference type="ChEBI" id="CHEBI:71302"/>
        <dbReference type="ChEBI" id="CHEBI:71310"/>
        <dbReference type="EC" id="2.7.7.77"/>
    </reaction>
</comment>
<keyword evidence="6 8" id="KW-0342">GTP-binding</keyword>
<keyword evidence="3 8" id="KW-0479">Metal-binding</keyword>
<dbReference type="HAMAP" id="MF_00316">
    <property type="entry name" value="MobA"/>
    <property type="match status" value="1"/>
</dbReference>
<comment type="caution">
    <text evidence="8">Lacks conserved residue(s) required for the propagation of feature annotation.</text>
</comment>
<dbReference type="InterPro" id="IPR025877">
    <property type="entry name" value="MobA-like_NTP_Trfase"/>
</dbReference>
<feature type="binding site" evidence="8">
    <location>
        <position position="103"/>
    </location>
    <ligand>
        <name>Mg(2+)</name>
        <dbReference type="ChEBI" id="CHEBI:18420"/>
    </ligand>
</feature>
<comment type="similarity">
    <text evidence="8">Belongs to the MobA family.</text>
</comment>
<dbReference type="PANTHER" id="PTHR19136">
    <property type="entry name" value="MOLYBDENUM COFACTOR GUANYLYLTRANSFERASE"/>
    <property type="match status" value="1"/>
</dbReference>
<dbReference type="GO" id="GO:0005737">
    <property type="term" value="C:cytoplasm"/>
    <property type="evidence" value="ECO:0007669"/>
    <property type="project" value="UniProtKB-SubCell"/>
</dbReference>
<organism evidence="10 11">
    <name type="scientific">Thiorhodococcus mannitoliphagus</name>
    <dbReference type="NCBI Taxonomy" id="329406"/>
    <lineage>
        <taxon>Bacteria</taxon>
        <taxon>Pseudomonadati</taxon>
        <taxon>Pseudomonadota</taxon>
        <taxon>Gammaproteobacteria</taxon>
        <taxon>Chromatiales</taxon>
        <taxon>Chromatiaceae</taxon>
        <taxon>Thiorhodococcus</taxon>
    </lineage>
</organism>
<feature type="binding site" evidence="8">
    <location>
        <position position="27"/>
    </location>
    <ligand>
        <name>GTP</name>
        <dbReference type="ChEBI" id="CHEBI:37565"/>
    </ligand>
</feature>
<dbReference type="InterPro" id="IPR013482">
    <property type="entry name" value="Molybde_CF_guanTrfase"/>
</dbReference>
<comment type="subcellular location">
    <subcellularLocation>
        <location evidence="8">Cytoplasm</location>
    </subcellularLocation>
</comment>
<evidence type="ECO:0000259" key="9">
    <source>
        <dbReference type="Pfam" id="PF12804"/>
    </source>
</evidence>